<organism evidence="1">
    <name type="scientific">uncultured organism MedDCM-OCT-S01-C81</name>
    <dbReference type="NCBI Taxonomy" id="743603"/>
    <lineage>
        <taxon>unclassified sequences</taxon>
        <taxon>environmental samples</taxon>
    </lineage>
</organism>
<accession>D6PJL5</accession>
<evidence type="ECO:0000313" key="1">
    <source>
        <dbReference type="EMBL" id="ADD95916.1"/>
    </source>
</evidence>
<dbReference type="PROSITE" id="PS51257">
    <property type="entry name" value="PROKAR_LIPOPROTEIN"/>
    <property type="match status" value="1"/>
</dbReference>
<proteinExistence type="predicted"/>
<dbReference type="EMBL" id="GU943110">
    <property type="protein sequence ID" value="ADD95916.1"/>
    <property type="molecule type" value="Genomic_DNA"/>
</dbReference>
<sequence length="261" mass="29675">MRVRFRQHLLYLFGIYILTSGCAASIRLPRHLEVEETRELAHRMRKAIARVEAFMAEARLTYFGPQGRIRATAEVAVKPPVAFRFDIVGPHGAVVEALSTDGDEIFLISNEKSVFQRAPATAPYFDRLQTLLPLGLDAGGWVGLLLGYLPVPENASHDYNDEFGRFVLVYEKNAMSVRLHIDPVTYLADRLELSQGKKRHGLVKISERDPLGVPTRLDIESERQDVSLQIRIRDIEHRPIRSTTGAFQLRLPEGTQWEYLK</sequence>
<evidence type="ECO:0008006" key="2">
    <source>
        <dbReference type="Google" id="ProtNLM"/>
    </source>
</evidence>
<reference evidence="1" key="1">
    <citation type="journal article" date="2010" name="ISME J.">
        <title>Metagenome of the Mediterranean deep chlorophyll maximum studied by direct and fosmid library 454 pyrosequencing.</title>
        <authorList>
            <person name="Ghai R."/>
            <person name="Martin-Cuadrado A.B."/>
            <person name="Molto A.G."/>
            <person name="Heredia I.G."/>
            <person name="Cabrera R."/>
            <person name="Martin J."/>
            <person name="Verdu M."/>
            <person name="Deschamps P."/>
            <person name="Moreira D."/>
            <person name="Lopez-Garcia P."/>
            <person name="Mira A."/>
            <person name="Rodriguez-Valera F."/>
        </authorList>
    </citation>
    <scope>NUCLEOTIDE SEQUENCE</scope>
</reference>
<protein>
    <recommendedName>
        <fullName evidence="2">Outer membrane lipoprotein carrier protein LolA</fullName>
    </recommendedName>
</protein>
<dbReference type="AlphaFoldDB" id="D6PJL5"/>
<name>D6PJL5_9ZZZZ</name>